<gene>
    <name evidence="3" type="ORF">LARSCL_LOCUS21997</name>
</gene>
<feature type="domain" description="Acyltransferase 3" evidence="2">
    <location>
        <begin position="142"/>
        <end position="525"/>
    </location>
</feature>
<comment type="caution">
    <text evidence="3">The sequence shown here is derived from an EMBL/GenBank/DDBJ whole genome shotgun (WGS) entry which is preliminary data.</text>
</comment>
<organism evidence="3 4">
    <name type="scientific">Larinioides sclopetarius</name>
    <dbReference type="NCBI Taxonomy" id="280406"/>
    <lineage>
        <taxon>Eukaryota</taxon>
        <taxon>Metazoa</taxon>
        <taxon>Ecdysozoa</taxon>
        <taxon>Arthropoda</taxon>
        <taxon>Chelicerata</taxon>
        <taxon>Arachnida</taxon>
        <taxon>Araneae</taxon>
        <taxon>Araneomorphae</taxon>
        <taxon>Entelegynae</taxon>
        <taxon>Araneoidea</taxon>
        <taxon>Araneidae</taxon>
        <taxon>Larinioides</taxon>
    </lineage>
</organism>
<dbReference type="PANTHER" id="PTHR11161">
    <property type="entry name" value="O-ACYLTRANSFERASE"/>
    <property type="match status" value="1"/>
</dbReference>
<feature type="transmembrane region" description="Helical" evidence="1">
    <location>
        <begin position="288"/>
        <end position="307"/>
    </location>
</feature>
<keyword evidence="1" id="KW-0812">Transmembrane</keyword>
<dbReference type="EMBL" id="CAXIEN010000563">
    <property type="protein sequence ID" value="CAL1300531.1"/>
    <property type="molecule type" value="Genomic_DNA"/>
</dbReference>
<feature type="transmembrane region" description="Helical" evidence="1">
    <location>
        <begin position="370"/>
        <end position="388"/>
    </location>
</feature>
<feature type="transmembrane region" description="Helical" evidence="1">
    <location>
        <begin position="148"/>
        <end position="166"/>
    </location>
</feature>
<name>A0AAV2BXN0_9ARAC</name>
<dbReference type="InterPro" id="IPR052728">
    <property type="entry name" value="O2_lipid_transport_reg"/>
</dbReference>
<feature type="transmembrane region" description="Helical" evidence="1">
    <location>
        <begin position="445"/>
        <end position="465"/>
    </location>
</feature>
<evidence type="ECO:0000313" key="3">
    <source>
        <dbReference type="EMBL" id="CAL1300531.1"/>
    </source>
</evidence>
<keyword evidence="1" id="KW-0472">Membrane</keyword>
<feature type="transmembrane region" description="Helical" evidence="1">
    <location>
        <begin position="186"/>
        <end position="205"/>
    </location>
</feature>
<feature type="transmembrane region" description="Helical" evidence="1">
    <location>
        <begin position="400"/>
        <end position="422"/>
    </location>
</feature>
<evidence type="ECO:0000313" key="4">
    <source>
        <dbReference type="Proteomes" id="UP001497382"/>
    </source>
</evidence>
<dbReference type="PANTHER" id="PTHR11161:SF0">
    <property type="entry name" value="O-ACYLTRANSFERASE LIKE PROTEIN"/>
    <property type="match status" value="1"/>
</dbReference>
<feature type="transmembrane region" description="Helical" evidence="1">
    <location>
        <begin position="51"/>
        <end position="74"/>
    </location>
</feature>
<proteinExistence type="predicted"/>
<sequence length="553" mass="63173">MCACLSDGLSSSPWQASFPRAVQNLRGALEIVANTSEICHQQEPKKLTTEAVFMIFVLLAFVILTFIGSSIDIYEYLRKASARKTVSRSLQRKTLTGSEDEKKLSETTDWMKNCKLFLNCFSVLKNGKSVLSTSFDENHITCFDGIRVLALLVVILSHIVGFYPNILRNADEKFLEFLKWNVAPKGILVLDAYFIMSGGLIGYSVSSHHHTKGRKISLLSALLRRFIKLTSSQMIVVGFYATLFSYIGSGPVWPKYDTNPLCKENWIWNFLYLNNFLSPDQMCITHNWYLGCLMQLHLTSSLFLTLLTRNRKMGYALTVFASLFSFLTSYLLIIKNNIVESLLLILNDIPDMKKVADNIWTYFDMVHTKPYTRLGSYAAGIALGFYIRKHKLSSYKKFSLAKLSFGWLISGVLLWICITGVINPEGPSYEIAAFHSIKPLVYSCYFSWVTFACVTGHGGLLNKFLSCNVFKVLSRLTYTGYLLHPMVLEKYFFSFDKFIDHSDLNFVLIYTYLVLWTFAISFIFSLIFEKPVAGVLDFFQKNYDQKNLHQKTN</sequence>
<reference evidence="3 4" key="1">
    <citation type="submission" date="2024-04" db="EMBL/GenBank/DDBJ databases">
        <authorList>
            <person name="Rising A."/>
            <person name="Reimegard J."/>
            <person name="Sonavane S."/>
            <person name="Akerstrom W."/>
            <person name="Nylinder S."/>
            <person name="Hedman E."/>
            <person name="Kallberg Y."/>
        </authorList>
    </citation>
    <scope>NUCLEOTIDE SEQUENCE [LARGE SCALE GENOMIC DNA]</scope>
</reference>
<dbReference type="Pfam" id="PF01757">
    <property type="entry name" value="Acyl_transf_3"/>
    <property type="match status" value="1"/>
</dbReference>
<keyword evidence="4" id="KW-1185">Reference proteome</keyword>
<accession>A0AAV2BXN0</accession>
<keyword evidence="1" id="KW-1133">Transmembrane helix</keyword>
<dbReference type="GO" id="GO:0016747">
    <property type="term" value="F:acyltransferase activity, transferring groups other than amino-acyl groups"/>
    <property type="evidence" value="ECO:0007669"/>
    <property type="project" value="InterPro"/>
</dbReference>
<dbReference type="AlphaFoldDB" id="A0AAV2BXN0"/>
<dbReference type="InterPro" id="IPR002656">
    <property type="entry name" value="Acyl_transf_3_dom"/>
</dbReference>
<feature type="transmembrane region" description="Helical" evidence="1">
    <location>
        <begin position="314"/>
        <end position="334"/>
    </location>
</feature>
<feature type="transmembrane region" description="Helical" evidence="1">
    <location>
        <begin position="507"/>
        <end position="528"/>
    </location>
</feature>
<evidence type="ECO:0000256" key="1">
    <source>
        <dbReference type="SAM" id="Phobius"/>
    </source>
</evidence>
<evidence type="ECO:0000259" key="2">
    <source>
        <dbReference type="Pfam" id="PF01757"/>
    </source>
</evidence>
<feature type="transmembrane region" description="Helical" evidence="1">
    <location>
        <begin position="226"/>
        <end position="247"/>
    </location>
</feature>
<dbReference type="Proteomes" id="UP001497382">
    <property type="component" value="Unassembled WGS sequence"/>
</dbReference>
<protein>
    <recommendedName>
        <fullName evidence="2">Acyltransferase 3 domain-containing protein</fullName>
    </recommendedName>
</protein>